<protein>
    <submittedName>
        <fullName evidence="1">Uncharacterized protein</fullName>
    </submittedName>
</protein>
<proteinExistence type="predicted"/>
<gene>
    <name evidence="1" type="ORF">CJOHNSTONI_LOCUS10126</name>
</gene>
<accession>A0A8J2QB91</accession>
<dbReference type="EMBL" id="CAKAEH010001981">
    <property type="protein sequence ID" value="CAG9540630.1"/>
    <property type="molecule type" value="Genomic_DNA"/>
</dbReference>
<evidence type="ECO:0000313" key="2">
    <source>
        <dbReference type="Proteomes" id="UP000746747"/>
    </source>
</evidence>
<organism evidence="1 2">
    <name type="scientific">Cercopithifilaria johnstoni</name>
    <dbReference type="NCBI Taxonomy" id="2874296"/>
    <lineage>
        <taxon>Eukaryota</taxon>
        <taxon>Metazoa</taxon>
        <taxon>Ecdysozoa</taxon>
        <taxon>Nematoda</taxon>
        <taxon>Chromadorea</taxon>
        <taxon>Rhabditida</taxon>
        <taxon>Spirurina</taxon>
        <taxon>Spiruromorpha</taxon>
        <taxon>Filarioidea</taxon>
        <taxon>Onchocercidae</taxon>
        <taxon>Cercopithifilaria</taxon>
    </lineage>
</organism>
<comment type="caution">
    <text evidence="1">The sequence shown here is derived from an EMBL/GenBank/DDBJ whole genome shotgun (WGS) entry which is preliminary data.</text>
</comment>
<dbReference type="AlphaFoldDB" id="A0A8J2QB91"/>
<reference evidence="1" key="1">
    <citation type="submission" date="2021-09" db="EMBL/GenBank/DDBJ databases">
        <authorList>
            <consortium name="Pathogen Informatics"/>
        </authorList>
    </citation>
    <scope>NUCLEOTIDE SEQUENCE</scope>
</reference>
<sequence length="79" mass="8662">MLLILNGCRKFTDLNDSEMDQLAYQYCIGDNDNAKVMLADLSCIVGPSFKMEPEHESVCAAAAEVEYGKVVFEHDATAA</sequence>
<dbReference type="Proteomes" id="UP000746747">
    <property type="component" value="Unassembled WGS sequence"/>
</dbReference>
<name>A0A8J2QB91_9BILA</name>
<evidence type="ECO:0000313" key="1">
    <source>
        <dbReference type="EMBL" id="CAG9540630.1"/>
    </source>
</evidence>
<keyword evidence="2" id="KW-1185">Reference proteome</keyword>